<evidence type="ECO:0000259" key="6">
    <source>
        <dbReference type="Pfam" id="PF13532"/>
    </source>
</evidence>
<dbReference type="InterPro" id="IPR027450">
    <property type="entry name" value="AlkB-like"/>
</dbReference>
<organism evidence="7 8">
    <name type="scientific">Sporormia fimetaria CBS 119925</name>
    <dbReference type="NCBI Taxonomy" id="1340428"/>
    <lineage>
        <taxon>Eukaryota</taxon>
        <taxon>Fungi</taxon>
        <taxon>Dikarya</taxon>
        <taxon>Ascomycota</taxon>
        <taxon>Pezizomycotina</taxon>
        <taxon>Dothideomycetes</taxon>
        <taxon>Pleosporomycetidae</taxon>
        <taxon>Pleosporales</taxon>
        <taxon>Sporormiaceae</taxon>
        <taxon>Sporormia</taxon>
    </lineage>
</organism>
<keyword evidence="2" id="KW-0479">Metal-binding</keyword>
<accession>A0A6A6VBG0</accession>
<dbReference type="Gene3D" id="2.60.120.590">
    <property type="entry name" value="Alpha-ketoglutarate-dependent dioxygenase AlkB-like"/>
    <property type="match status" value="1"/>
</dbReference>
<dbReference type="Pfam" id="PF13532">
    <property type="entry name" value="2OG-FeII_Oxy_2"/>
    <property type="match status" value="1"/>
</dbReference>
<keyword evidence="3" id="KW-0223">Dioxygenase</keyword>
<feature type="domain" description="Alpha-ketoglutarate-dependent dioxygenase AlkB-like" evidence="6">
    <location>
        <begin position="97"/>
        <end position="235"/>
    </location>
</feature>
<dbReference type="SUPFAM" id="SSF51197">
    <property type="entry name" value="Clavaminate synthase-like"/>
    <property type="match status" value="1"/>
</dbReference>
<sequence length="258" mass="28689">MSISSDDRDPLRALEAFRIPHLSPNMYYIPDFITMEEETSILNKIPAQRWVVLSHRRLQAHPSQLTSGNTLFSAPLAPYLVTPIMDRFKDLGIFQSTPHGAPNHVLVNEYKRGEGIMMHEDGAAYAHIVATVSLGGTLCLDLARKRQEVEEEIPDAVADGYKLPTRILQESRSLLITTGLAYTDLLHGIADIEVDENLGKDSVANWDLLSESSRKAVEDAGGRNERGTRVSLTYRDVLKTSSGIQKVLGHSLGWNKKK</sequence>
<dbReference type="OrthoDB" id="412814at2759"/>
<dbReference type="InterPro" id="IPR032862">
    <property type="entry name" value="ALKBH6"/>
</dbReference>
<dbReference type="EMBL" id="MU006576">
    <property type="protein sequence ID" value="KAF2746631.1"/>
    <property type="molecule type" value="Genomic_DNA"/>
</dbReference>
<evidence type="ECO:0000256" key="5">
    <source>
        <dbReference type="ARBA" id="ARBA00023004"/>
    </source>
</evidence>
<protein>
    <submittedName>
        <fullName evidence="7">AlkB, alkylation repair protein 6</fullName>
    </submittedName>
</protein>
<dbReference type="Proteomes" id="UP000799440">
    <property type="component" value="Unassembled WGS sequence"/>
</dbReference>
<gene>
    <name evidence="7" type="ORF">M011DRAFT_477868</name>
</gene>
<evidence type="ECO:0000313" key="8">
    <source>
        <dbReference type="Proteomes" id="UP000799440"/>
    </source>
</evidence>
<evidence type="ECO:0000256" key="1">
    <source>
        <dbReference type="ARBA" id="ARBA00007879"/>
    </source>
</evidence>
<keyword evidence="4" id="KW-0560">Oxidoreductase</keyword>
<evidence type="ECO:0000256" key="3">
    <source>
        <dbReference type="ARBA" id="ARBA00022964"/>
    </source>
</evidence>
<dbReference type="GO" id="GO:0005634">
    <property type="term" value="C:nucleus"/>
    <property type="evidence" value="ECO:0007669"/>
    <property type="project" value="TreeGrafter"/>
</dbReference>
<dbReference type="AlphaFoldDB" id="A0A6A6VBG0"/>
<dbReference type="InterPro" id="IPR037151">
    <property type="entry name" value="AlkB-like_sf"/>
</dbReference>
<comment type="similarity">
    <text evidence="1">Belongs to the alkB family.</text>
</comment>
<proteinExistence type="inferred from homology"/>
<name>A0A6A6VBG0_9PLEO</name>
<evidence type="ECO:0000256" key="4">
    <source>
        <dbReference type="ARBA" id="ARBA00023002"/>
    </source>
</evidence>
<reference evidence="7" key="1">
    <citation type="journal article" date="2020" name="Stud. Mycol.">
        <title>101 Dothideomycetes genomes: a test case for predicting lifestyles and emergence of pathogens.</title>
        <authorList>
            <person name="Haridas S."/>
            <person name="Albert R."/>
            <person name="Binder M."/>
            <person name="Bloem J."/>
            <person name="Labutti K."/>
            <person name="Salamov A."/>
            <person name="Andreopoulos B."/>
            <person name="Baker S."/>
            <person name="Barry K."/>
            <person name="Bills G."/>
            <person name="Bluhm B."/>
            <person name="Cannon C."/>
            <person name="Castanera R."/>
            <person name="Culley D."/>
            <person name="Daum C."/>
            <person name="Ezra D."/>
            <person name="Gonzalez J."/>
            <person name="Henrissat B."/>
            <person name="Kuo A."/>
            <person name="Liang C."/>
            <person name="Lipzen A."/>
            <person name="Lutzoni F."/>
            <person name="Magnuson J."/>
            <person name="Mondo S."/>
            <person name="Nolan M."/>
            <person name="Ohm R."/>
            <person name="Pangilinan J."/>
            <person name="Park H.-J."/>
            <person name="Ramirez L."/>
            <person name="Alfaro M."/>
            <person name="Sun H."/>
            <person name="Tritt A."/>
            <person name="Yoshinaga Y."/>
            <person name="Zwiers L.-H."/>
            <person name="Turgeon B."/>
            <person name="Goodwin S."/>
            <person name="Spatafora J."/>
            <person name="Crous P."/>
            <person name="Grigoriev I."/>
        </authorList>
    </citation>
    <scope>NUCLEOTIDE SEQUENCE</scope>
    <source>
        <strain evidence="7">CBS 119925</strain>
    </source>
</reference>
<evidence type="ECO:0000256" key="2">
    <source>
        <dbReference type="ARBA" id="ARBA00022723"/>
    </source>
</evidence>
<dbReference type="GO" id="GO:0046872">
    <property type="term" value="F:metal ion binding"/>
    <property type="evidence" value="ECO:0007669"/>
    <property type="project" value="UniProtKB-KW"/>
</dbReference>
<dbReference type="PANTHER" id="PTHR46030">
    <property type="entry name" value="ALPHA-KETOGLUTARATE-DEPENDENT DIOXYGENASE ALKB HOMOLOG 6"/>
    <property type="match status" value="1"/>
</dbReference>
<evidence type="ECO:0000313" key="7">
    <source>
        <dbReference type="EMBL" id="KAF2746631.1"/>
    </source>
</evidence>
<keyword evidence="5" id="KW-0408">Iron</keyword>
<dbReference type="GO" id="GO:0051213">
    <property type="term" value="F:dioxygenase activity"/>
    <property type="evidence" value="ECO:0007669"/>
    <property type="project" value="UniProtKB-KW"/>
</dbReference>
<keyword evidence="8" id="KW-1185">Reference proteome</keyword>
<dbReference type="PANTHER" id="PTHR46030:SF1">
    <property type="entry name" value="ALPHA-KETOGLUTARATE-DEPENDENT DIOXYGENASE ALKB HOMOLOG 6"/>
    <property type="match status" value="1"/>
</dbReference>